<dbReference type="EnsemblPlants" id="QL03p044193:mrna">
    <property type="protein sequence ID" value="QL03p044193:mrna"/>
    <property type="gene ID" value="QL03p044193"/>
</dbReference>
<sequence length="209" mass="23827">MGPPPICNLKDPSEEKVVEKFLELEGIEEHKKVKILQIIKGMGFKDELAGLENDQLFPEFGIVQDADRLDAIGAIEREKLILSPLYHLKLRLEKERERELRSGVDVADIGGDNDTKGFSDIVEGELGDKRVEFCQQSQRLSDPTNTAHISFVVRCRCLLAVRLNHLGFSTFCFDLKGRGNQFDFSKFEFRVFELFVVFFEAVVPLLVCF</sequence>
<dbReference type="InParanoid" id="A0A7N2L9K5"/>
<dbReference type="PANTHER" id="PTHR33594:SF1">
    <property type="entry name" value="HD_PDEASE DOMAIN-CONTAINING PROTEIN"/>
    <property type="match status" value="1"/>
</dbReference>
<evidence type="ECO:0000313" key="2">
    <source>
        <dbReference type="Proteomes" id="UP000594261"/>
    </source>
</evidence>
<dbReference type="EMBL" id="LRBV02000003">
    <property type="status" value="NOT_ANNOTATED_CDS"/>
    <property type="molecule type" value="Genomic_DNA"/>
</dbReference>
<evidence type="ECO:0000313" key="1">
    <source>
        <dbReference type="EnsemblPlants" id="QL03p044193:mrna"/>
    </source>
</evidence>
<dbReference type="PANTHER" id="PTHR33594">
    <property type="entry name" value="SUPERFAMILY HYDROLASE, PUTATIVE (AFU_ORTHOLOGUE AFUA_1G03035)-RELATED"/>
    <property type="match status" value="1"/>
</dbReference>
<dbReference type="AlphaFoldDB" id="A0A7N2L9K5"/>
<proteinExistence type="predicted"/>
<protein>
    <submittedName>
        <fullName evidence="1">Uncharacterized protein</fullName>
    </submittedName>
</protein>
<reference evidence="1 2" key="1">
    <citation type="journal article" date="2016" name="G3 (Bethesda)">
        <title>First Draft Assembly and Annotation of the Genome of a California Endemic Oak Quercus lobata Nee (Fagaceae).</title>
        <authorList>
            <person name="Sork V.L."/>
            <person name="Fitz-Gibbon S.T."/>
            <person name="Puiu D."/>
            <person name="Crepeau M."/>
            <person name="Gugger P.F."/>
            <person name="Sherman R."/>
            <person name="Stevens K."/>
            <person name="Langley C.H."/>
            <person name="Pellegrini M."/>
            <person name="Salzberg S.L."/>
        </authorList>
    </citation>
    <scope>NUCLEOTIDE SEQUENCE [LARGE SCALE GENOMIC DNA]</scope>
    <source>
        <strain evidence="1 2">cv. SW786</strain>
    </source>
</reference>
<keyword evidence="2" id="KW-1185">Reference proteome</keyword>
<name>A0A7N2L9K5_QUELO</name>
<organism evidence="1 2">
    <name type="scientific">Quercus lobata</name>
    <name type="common">Valley oak</name>
    <dbReference type="NCBI Taxonomy" id="97700"/>
    <lineage>
        <taxon>Eukaryota</taxon>
        <taxon>Viridiplantae</taxon>
        <taxon>Streptophyta</taxon>
        <taxon>Embryophyta</taxon>
        <taxon>Tracheophyta</taxon>
        <taxon>Spermatophyta</taxon>
        <taxon>Magnoliopsida</taxon>
        <taxon>eudicotyledons</taxon>
        <taxon>Gunneridae</taxon>
        <taxon>Pentapetalae</taxon>
        <taxon>rosids</taxon>
        <taxon>fabids</taxon>
        <taxon>Fagales</taxon>
        <taxon>Fagaceae</taxon>
        <taxon>Quercus</taxon>
    </lineage>
</organism>
<dbReference type="Gene3D" id="1.10.3210.10">
    <property type="entry name" value="Hypothetical protein af1432"/>
    <property type="match status" value="1"/>
</dbReference>
<dbReference type="Proteomes" id="UP000594261">
    <property type="component" value="Chromosome 3"/>
</dbReference>
<dbReference type="SUPFAM" id="SSF109604">
    <property type="entry name" value="HD-domain/PDEase-like"/>
    <property type="match status" value="1"/>
</dbReference>
<dbReference type="Gramene" id="QL03p044193:mrna">
    <property type="protein sequence ID" value="QL03p044193:mrna"/>
    <property type="gene ID" value="QL03p044193"/>
</dbReference>
<accession>A0A7N2L9K5</accession>
<reference evidence="1" key="2">
    <citation type="submission" date="2021-01" db="UniProtKB">
        <authorList>
            <consortium name="EnsemblPlants"/>
        </authorList>
    </citation>
    <scope>IDENTIFICATION</scope>
</reference>